<evidence type="ECO:0000256" key="1">
    <source>
        <dbReference type="ARBA" id="ARBA00010364"/>
    </source>
</evidence>
<dbReference type="PANTHER" id="PTHR13420">
    <property type="entry name" value="UPF0235 PROTEIN C15ORF40"/>
    <property type="match status" value="1"/>
</dbReference>
<sequence>MSDFFRAAKSGGIDLFVRLTPKSSRDAVDGIEQTADGRSHLAARVRAVPEKGAANTALERLLADVLSLPTRSVTVVAGGTSRLKTVHVDGHADAVLQALSSLGMGLKSG</sequence>
<dbReference type="AlphaFoldDB" id="A0A8J6PMJ4"/>
<dbReference type="Pfam" id="PF02594">
    <property type="entry name" value="DUF167"/>
    <property type="match status" value="1"/>
</dbReference>
<dbReference type="NCBIfam" id="TIGR00251">
    <property type="entry name" value="DUF167 family protein"/>
    <property type="match status" value="1"/>
</dbReference>
<dbReference type="InterPro" id="IPR036591">
    <property type="entry name" value="YggU-like_sf"/>
</dbReference>
<dbReference type="NCBIfam" id="NF002348">
    <property type="entry name" value="PRK01310.1"/>
    <property type="match status" value="1"/>
</dbReference>
<organism evidence="3 4">
    <name type="scientific">Oryzicola mucosus</name>
    <dbReference type="NCBI Taxonomy" id="2767425"/>
    <lineage>
        <taxon>Bacteria</taxon>
        <taxon>Pseudomonadati</taxon>
        <taxon>Pseudomonadota</taxon>
        <taxon>Alphaproteobacteria</taxon>
        <taxon>Hyphomicrobiales</taxon>
        <taxon>Phyllobacteriaceae</taxon>
        <taxon>Oryzicola</taxon>
    </lineage>
</organism>
<evidence type="ECO:0000313" key="4">
    <source>
        <dbReference type="Proteomes" id="UP000643405"/>
    </source>
</evidence>
<reference evidence="3" key="1">
    <citation type="submission" date="2020-09" db="EMBL/GenBank/DDBJ databases">
        <title>Genome seq and assembly of Tianweitania sp.</title>
        <authorList>
            <person name="Chhetri G."/>
        </authorList>
    </citation>
    <scope>NUCLEOTIDE SEQUENCE</scope>
    <source>
        <strain evidence="3">Rool2</strain>
    </source>
</reference>
<dbReference type="SMART" id="SM01152">
    <property type="entry name" value="DUF167"/>
    <property type="match status" value="1"/>
</dbReference>
<dbReference type="RefSeq" id="WP_188163386.1">
    <property type="nucleotide sequence ID" value="NZ_JACVVX010000001.1"/>
</dbReference>
<comment type="similarity">
    <text evidence="1 2">Belongs to the UPF0235 family.</text>
</comment>
<dbReference type="Proteomes" id="UP000643405">
    <property type="component" value="Unassembled WGS sequence"/>
</dbReference>
<name>A0A8J6PMJ4_9HYPH</name>
<accession>A0A8J6PMJ4</accession>
<comment type="caution">
    <text evidence="3">The sequence shown here is derived from an EMBL/GenBank/DDBJ whole genome shotgun (WGS) entry which is preliminary data.</text>
</comment>
<dbReference type="SUPFAM" id="SSF69786">
    <property type="entry name" value="YggU-like"/>
    <property type="match status" value="1"/>
</dbReference>
<proteinExistence type="inferred from homology"/>
<evidence type="ECO:0000256" key="2">
    <source>
        <dbReference type="HAMAP-Rule" id="MF_00634"/>
    </source>
</evidence>
<keyword evidence="4" id="KW-1185">Reference proteome</keyword>
<dbReference type="PANTHER" id="PTHR13420:SF7">
    <property type="entry name" value="UPF0235 PROTEIN C15ORF40"/>
    <property type="match status" value="1"/>
</dbReference>
<gene>
    <name evidence="3" type="ORF">ICI42_04970</name>
</gene>
<dbReference type="Gene3D" id="3.30.1200.10">
    <property type="entry name" value="YggU-like"/>
    <property type="match status" value="1"/>
</dbReference>
<evidence type="ECO:0000313" key="3">
    <source>
        <dbReference type="EMBL" id="MBD0414000.1"/>
    </source>
</evidence>
<dbReference type="HAMAP" id="MF_00634">
    <property type="entry name" value="UPF0235"/>
    <property type="match status" value="1"/>
</dbReference>
<protein>
    <recommendedName>
        <fullName evidence="2">UPF0235 protein ICI42_04970</fullName>
    </recommendedName>
</protein>
<dbReference type="GO" id="GO:0005737">
    <property type="term" value="C:cytoplasm"/>
    <property type="evidence" value="ECO:0007669"/>
    <property type="project" value="TreeGrafter"/>
</dbReference>
<dbReference type="InterPro" id="IPR003746">
    <property type="entry name" value="DUF167"/>
</dbReference>
<dbReference type="EMBL" id="JACVVX010000001">
    <property type="protein sequence ID" value="MBD0414000.1"/>
    <property type="molecule type" value="Genomic_DNA"/>
</dbReference>